<evidence type="ECO:0000313" key="3">
    <source>
        <dbReference type="Proteomes" id="UP001059546"/>
    </source>
</evidence>
<dbReference type="Proteomes" id="UP001059546">
    <property type="component" value="Chromosome IV"/>
</dbReference>
<evidence type="ECO:0000313" key="4">
    <source>
        <dbReference type="Proteomes" id="UP001217963"/>
    </source>
</evidence>
<dbReference type="EMBL" id="CP075150">
    <property type="protein sequence ID" value="UTX42922.1"/>
    <property type="molecule type" value="Genomic_DNA"/>
</dbReference>
<reference evidence="2 4" key="2">
    <citation type="submission" date="2023-02" db="EMBL/GenBank/DDBJ databases">
        <title>Encephalitozoon hellem ATCC 50451 complete genome.</title>
        <authorList>
            <person name="Mascarenhas dos Santos A.C."/>
            <person name="Julian A.T."/>
            <person name="Pombert J.-F."/>
        </authorList>
    </citation>
    <scope>NUCLEOTIDE SEQUENCE [LARGE SCALE GENOMIC DNA]</scope>
    <source>
        <strain evidence="2 4">ATCC 50451</strain>
    </source>
</reference>
<dbReference type="AlphaFoldDB" id="A0A9Q9F9B6"/>
<proteinExistence type="predicted"/>
<sequence length="172" mass="20008">MSITISRIDRAIDRYRNLKVGEKEYKNIAGILVDEISSKASHSKVMELIELFISAEAKPMYLNEVKNYLFENDRALYERYARMFLKNPGVFEAFGVHGEKRGPIVQEKGPVVFKSLKPKLNASTKRKSKTTRKAIQKESKISAYHKIMREKSASIEYQKKIDAMYRKVRKEQ</sequence>
<evidence type="ECO:0000313" key="2">
    <source>
        <dbReference type="EMBL" id="WEL38379.1"/>
    </source>
</evidence>
<dbReference type="Proteomes" id="UP001217963">
    <property type="component" value="Chromosome IV"/>
</dbReference>
<accession>A0A9Q9F9B6</accession>
<dbReference type="EMBL" id="CP119065">
    <property type="protein sequence ID" value="WEL38379.1"/>
    <property type="molecule type" value="Genomic_DNA"/>
</dbReference>
<dbReference type="OrthoDB" id="2196338at2759"/>
<name>A0A9Q9F9B6_ENCHE</name>
<keyword evidence="4" id="KW-1185">Reference proteome</keyword>
<evidence type="ECO:0000313" key="1">
    <source>
        <dbReference type="EMBL" id="UTX42922.1"/>
    </source>
</evidence>
<reference evidence="1" key="1">
    <citation type="submission" date="2021-05" db="EMBL/GenBank/DDBJ databases">
        <title>Encephalitozoon hellem ATCC 50604 Complete Genome.</title>
        <authorList>
            <person name="Mascarenhas dos Santos A.C."/>
            <person name="Julian A.T."/>
            <person name="Pombert J.-F."/>
        </authorList>
    </citation>
    <scope>NUCLEOTIDE SEQUENCE</scope>
    <source>
        <strain evidence="1">ATCC 50604</strain>
    </source>
</reference>
<organism evidence="1 3">
    <name type="scientific">Encephalitozoon hellem</name>
    <name type="common">Microsporidian parasite</name>
    <dbReference type="NCBI Taxonomy" id="27973"/>
    <lineage>
        <taxon>Eukaryota</taxon>
        <taxon>Fungi</taxon>
        <taxon>Fungi incertae sedis</taxon>
        <taxon>Microsporidia</taxon>
        <taxon>Unikaryonidae</taxon>
        <taxon>Encephalitozoon</taxon>
    </lineage>
</organism>
<protein>
    <submittedName>
        <fullName evidence="1">Uncharacterized protein</fullName>
    </submittedName>
</protein>
<gene>
    <name evidence="1" type="ORF">GPU96_04g06520</name>
    <name evidence="2" type="ORF">PFJ87_04g00500</name>
</gene>